<evidence type="ECO:0000256" key="2">
    <source>
        <dbReference type="ARBA" id="ARBA00021549"/>
    </source>
</evidence>
<evidence type="ECO:0000256" key="11">
    <source>
        <dbReference type="SAM" id="Phobius"/>
    </source>
</evidence>
<keyword evidence="4" id="KW-0488">Methylation</keyword>
<reference evidence="13" key="1">
    <citation type="submission" date="2023-06" db="EMBL/GenBank/DDBJ databases">
        <title>Genome sequences of Xanthomonas arboricola from Serbia and Montenegro.</title>
        <authorList>
            <person name="Ilicic R."/>
            <person name="Jelusic A."/>
            <person name="Harrison J."/>
            <person name="Greer S."/>
            <person name="Grant M."/>
            <person name="Vicente J."/>
            <person name="Popovic Milovanovic T."/>
            <person name="Studholme D.J."/>
        </authorList>
    </citation>
    <scope>NUCLEOTIDE SEQUENCE</scope>
    <source>
        <strain evidence="13">Xp320</strain>
    </source>
</reference>
<feature type="transmembrane region" description="Helical" evidence="11">
    <location>
        <begin position="12"/>
        <end position="33"/>
    </location>
</feature>
<evidence type="ECO:0000256" key="6">
    <source>
        <dbReference type="ARBA" id="ARBA00022692"/>
    </source>
</evidence>
<keyword evidence="7 11" id="KW-1133">Transmembrane helix</keyword>
<dbReference type="InterPro" id="IPR012902">
    <property type="entry name" value="N_methyl_site"/>
</dbReference>
<proteinExistence type="inferred from homology"/>
<evidence type="ECO:0000256" key="8">
    <source>
        <dbReference type="ARBA" id="ARBA00023136"/>
    </source>
</evidence>
<evidence type="ECO:0000256" key="9">
    <source>
        <dbReference type="ARBA" id="ARBA00025772"/>
    </source>
</evidence>
<dbReference type="GO" id="GO:0015627">
    <property type="term" value="C:type II protein secretion system complex"/>
    <property type="evidence" value="ECO:0007669"/>
    <property type="project" value="InterPro"/>
</dbReference>
<dbReference type="PROSITE" id="PS00409">
    <property type="entry name" value="PROKAR_NTER_METHYL"/>
    <property type="match status" value="1"/>
</dbReference>
<dbReference type="RefSeq" id="WP_081327694.1">
    <property type="nucleotide sequence ID" value="NZ_CP044334.1"/>
</dbReference>
<dbReference type="SUPFAM" id="SSF54523">
    <property type="entry name" value="Pili subunits"/>
    <property type="match status" value="1"/>
</dbReference>
<accession>A0AAP4KAA5</accession>
<evidence type="ECO:0000256" key="5">
    <source>
        <dbReference type="ARBA" id="ARBA00022519"/>
    </source>
</evidence>
<dbReference type="InterPro" id="IPR022346">
    <property type="entry name" value="T2SS_GspH"/>
</dbReference>
<name>A0AAP4KAA5_9XANT</name>
<dbReference type="Gene3D" id="3.55.40.10">
    <property type="entry name" value="minor pseudopilin epsh domain"/>
    <property type="match status" value="1"/>
</dbReference>
<dbReference type="GO" id="GO:0015628">
    <property type="term" value="P:protein secretion by the type II secretion system"/>
    <property type="evidence" value="ECO:0007669"/>
    <property type="project" value="InterPro"/>
</dbReference>
<gene>
    <name evidence="13" type="ORF">QSH54_12615</name>
</gene>
<evidence type="ECO:0000256" key="4">
    <source>
        <dbReference type="ARBA" id="ARBA00022481"/>
    </source>
</evidence>
<dbReference type="AlphaFoldDB" id="A0AAP4KAA5"/>
<evidence type="ECO:0000256" key="3">
    <source>
        <dbReference type="ARBA" id="ARBA00022475"/>
    </source>
</evidence>
<keyword evidence="5" id="KW-0997">Cell inner membrane</keyword>
<organism evidence="13">
    <name type="scientific">Xanthomonas arboricola pv. pruni</name>
    <dbReference type="NCBI Taxonomy" id="69929"/>
    <lineage>
        <taxon>Bacteria</taxon>
        <taxon>Pseudomonadati</taxon>
        <taxon>Pseudomonadota</taxon>
        <taxon>Gammaproteobacteria</taxon>
        <taxon>Lysobacterales</taxon>
        <taxon>Lysobacteraceae</taxon>
        <taxon>Xanthomonas</taxon>
    </lineage>
</organism>
<evidence type="ECO:0000256" key="7">
    <source>
        <dbReference type="ARBA" id="ARBA00022989"/>
    </source>
</evidence>
<comment type="subcellular location">
    <subcellularLocation>
        <location evidence="1">Cell inner membrane</location>
        <topology evidence="1">Single-pass membrane protein</topology>
    </subcellularLocation>
</comment>
<dbReference type="Pfam" id="PF12019">
    <property type="entry name" value="GspH"/>
    <property type="match status" value="1"/>
</dbReference>
<protein>
    <recommendedName>
        <fullName evidence="2">Type II secretion system protein H</fullName>
    </recommendedName>
    <alternativeName>
        <fullName evidence="10">General secretion pathway protein H</fullName>
    </alternativeName>
</protein>
<dbReference type="NCBIfam" id="TIGR02532">
    <property type="entry name" value="IV_pilin_GFxxxE"/>
    <property type="match status" value="1"/>
</dbReference>
<keyword evidence="8 11" id="KW-0472">Membrane</keyword>
<evidence type="ECO:0000259" key="12">
    <source>
        <dbReference type="Pfam" id="PF12019"/>
    </source>
</evidence>
<keyword evidence="6 11" id="KW-0812">Transmembrane</keyword>
<dbReference type="InterPro" id="IPR045584">
    <property type="entry name" value="Pilin-like"/>
</dbReference>
<evidence type="ECO:0000256" key="1">
    <source>
        <dbReference type="ARBA" id="ARBA00004377"/>
    </source>
</evidence>
<sequence>MRRRHPQTGFSLIESTLAVAVLAVVTAIALPSLTEIHQRYQVRAAAAELSTHLALARSTSITRGSVVAMCPSVVTESCLTSDDWSHGWLVYADPDGNRKPDHSNDILAAVGTQAGSTLSIRTSSGRTQVRYAPLGATQGTNVTFNICRSGELDTQVIVNMAGRLRMRRPLVAHPCPS</sequence>
<dbReference type="GO" id="GO:0005886">
    <property type="term" value="C:plasma membrane"/>
    <property type="evidence" value="ECO:0007669"/>
    <property type="project" value="UniProtKB-SubCell"/>
</dbReference>
<comment type="caution">
    <text evidence="13">The sequence shown here is derived from an EMBL/GenBank/DDBJ whole genome shotgun (WGS) entry which is preliminary data.</text>
</comment>
<feature type="domain" description="General secretion pathway GspH" evidence="12">
    <location>
        <begin position="45"/>
        <end position="162"/>
    </location>
</feature>
<evidence type="ECO:0000313" key="13">
    <source>
        <dbReference type="EMBL" id="MDN0287462.1"/>
    </source>
</evidence>
<evidence type="ECO:0000256" key="10">
    <source>
        <dbReference type="ARBA" id="ARBA00030775"/>
    </source>
</evidence>
<keyword evidence="3" id="KW-1003">Cell membrane</keyword>
<comment type="similarity">
    <text evidence="9">Belongs to the GSP H family.</text>
</comment>
<dbReference type="EMBL" id="JASVYU010000015">
    <property type="protein sequence ID" value="MDN0287462.1"/>
    <property type="molecule type" value="Genomic_DNA"/>
</dbReference>